<dbReference type="GO" id="GO:0016020">
    <property type="term" value="C:membrane"/>
    <property type="evidence" value="ECO:0007669"/>
    <property type="project" value="InterPro"/>
</dbReference>
<organism evidence="1">
    <name type="scientific">bioreactor metagenome</name>
    <dbReference type="NCBI Taxonomy" id="1076179"/>
    <lineage>
        <taxon>unclassified sequences</taxon>
        <taxon>metagenomes</taxon>
        <taxon>ecological metagenomes</taxon>
    </lineage>
</organism>
<proteinExistence type="predicted"/>
<dbReference type="CDD" id="cd00146">
    <property type="entry name" value="PKD"/>
    <property type="match status" value="1"/>
</dbReference>
<accession>A0A644UWE8</accession>
<comment type="caution">
    <text evidence="1">The sequence shown here is derived from an EMBL/GenBank/DDBJ whole genome shotgun (WGS) entry which is preliminary data.</text>
</comment>
<dbReference type="InterPro" id="IPR015919">
    <property type="entry name" value="Cadherin-like_sf"/>
</dbReference>
<dbReference type="GO" id="GO:0005509">
    <property type="term" value="F:calcium ion binding"/>
    <property type="evidence" value="ECO:0007669"/>
    <property type="project" value="InterPro"/>
</dbReference>
<name>A0A644UWE8_9ZZZZ</name>
<sequence length="247" mass="25531">MKMKHLTIVLFLVPASLIIAGLHSCDKKDDSNKGPVVSSVTVNPPSVNANGIASVTVVATDPDNDPLTYSYVVTGGAITGSGATVSWTAPSAEGAHSVTVTVSDGKGGSATGNGALTVLPAVTQVTGTARFPAGVSGDLSNAKVSLYTSYDNWLYNQPIKYGAVTGSGATVSFTLSNVNPGNYYLDVWKDIDNSATWTSGDYVGWYGSGGLGSPQLTEFQIAQGQTFNCTVDMYIIAKSAMSPKLNK</sequence>
<protein>
    <recommendedName>
        <fullName evidence="2">Dystroglycan-type cadherin-like domain-containing protein</fullName>
    </recommendedName>
</protein>
<dbReference type="InterPro" id="IPR013783">
    <property type="entry name" value="Ig-like_fold"/>
</dbReference>
<dbReference type="SUPFAM" id="SSF49313">
    <property type="entry name" value="Cadherin-like"/>
    <property type="match status" value="1"/>
</dbReference>
<reference evidence="1" key="1">
    <citation type="submission" date="2019-08" db="EMBL/GenBank/DDBJ databases">
        <authorList>
            <person name="Kucharzyk K."/>
            <person name="Murdoch R.W."/>
            <person name="Higgins S."/>
            <person name="Loffler F."/>
        </authorList>
    </citation>
    <scope>NUCLEOTIDE SEQUENCE</scope>
</reference>
<dbReference type="EMBL" id="VSSQ01000176">
    <property type="protein sequence ID" value="MPL83426.1"/>
    <property type="molecule type" value="Genomic_DNA"/>
</dbReference>
<dbReference type="AlphaFoldDB" id="A0A644UWE8"/>
<evidence type="ECO:0008006" key="2">
    <source>
        <dbReference type="Google" id="ProtNLM"/>
    </source>
</evidence>
<gene>
    <name evidence="1" type="ORF">SDC9_29380</name>
</gene>
<dbReference type="Gene3D" id="2.60.40.10">
    <property type="entry name" value="Immunoglobulins"/>
    <property type="match status" value="1"/>
</dbReference>
<dbReference type="Pfam" id="PF17963">
    <property type="entry name" value="Big_9"/>
    <property type="match status" value="1"/>
</dbReference>
<evidence type="ECO:0000313" key="1">
    <source>
        <dbReference type="EMBL" id="MPL83426.1"/>
    </source>
</evidence>